<evidence type="ECO:0000256" key="14">
    <source>
        <dbReference type="RuleBase" id="RU364047"/>
    </source>
</evidence>
<dbReference type="Pfam" id="PF05208">
    <property type="entry name" value="ALG3"/>
    <property type="match status" value="1"/>
</dbReference>
<organism evidence="15 16">
    <name type="scientific">Schizophyllum amplum</name>
    <dbReference type="NCBI Taxonomy" id="97359"/>
    <lineage>
        <taxon>Eukaryota</taxon>
        <taxon>Fungi</taxon>
        <taxon>Dikarya</taxon>
        <taxon>Basidiomycota</taxon>
        <taxon>Agaricomycotina</taxon>
        <taxon>Agaricomycetes</taxon>
        <taxon>Agaricomycetidae</taxon>
        <taxon>Agaricales</taxon>
        <taxon>Schizophyllaceae</taxon>
        <taxon>Schizophyllum</taxon>
    </lineage>
</organism>
<feature type="transmembrane region" description="Helical" evidence="14">
    <location>
        <begin position="207"/>
        <end position="230"/>
    </location>
</feature>
<protein>
    <recommendedName>
        <fullName evidence="4 14">Dol-P-Man:Man(5)GlcNAc(2)-PP-Dol alpha-1,3-mannosyltransferase</fullName>
        <ecNumber evidence="3 14">2.4.1.258</ecNumber>
    </recommendedName>
    <alternativeName>
        <fullName evidence="14">Dol-P-Man-dependent alpha(1-3)-mannosyltransferase</fullName>
    </alternativeName>
</protein>
<evidence type="ECO:0000256" key="4">
    <source>
        <dbReference type="ARBA" id="ARBA00015561"/>
    </source>
</evidence>
<evidence type="ECO:0000256" key="10">
    <source>
        <dbReference type="ARBA" id="ARBA00023136"/>
    </source>
</evidence>
<dbReference type="AlphaFoldDB" id="A0A550CAQ8"/>
<evidence type="ECO:0000256" key="8">
    <source>
        <dbReference type="ARBA" id="ARBA00022824"/>
    </source>
</evidence>
<comment type="caution">
    <text evidence="15">The sequence shown here is derived from an EMBL/GenBank/DDBJ whole genome shotgun (WGS) entry which is preliminary data.</text>
</comment>
<dbReference type="STRING" id="97359.A0A550CAQ8"/>
<evidence type="ECO:0000256" key="3">
    <source>
        <dbReference type="ARBA" id="ARBA00011964"/>
    </source>
</evidence>
<name>A0A550CAQ8_9AGAR</name>
<gene>
    <name evidence="15" type="ORF">BD626DRAFT_74109</name>
</gene>
<evidence type="ECO:0000256" key="6">
    <source>
        <dbReference type="ARBA" id="ARBA00022679"/>
    </source>
</evidence>
<accession>A0A550CAQ8</accession>
<comment type="function">
    <text evidence="11 14">Dol-P-Man:Man(5)GlcNAc(2)-PP-Dol alpha-1,3-mannosyltransferase that operates in the biosynthetic pathway of dolichol-linked oligosaccharides, the glycan precursors employed in protein asparagine (N)-glycosylation. The assembly of dolichol-linked oligosaccharides begins on the cytosolic side of the endoplasmic reticulum membrane and finishes in its lumen. The sequential addition of sugars to dolichol pyrophosphate produces dolichol-linked oligosaccharides containing fourteen sugars, including two GlcNAcs, nine mannoses and three glucoses. Once assembled, the oligosaccharide is transferred from the lipid to nascent proteins by oligosaccharyltransferases. In the lumen of the endoplasmic reticulum, adds the first dolichyl beta-D-mannosyl phosphate derived mannose in an alpha-1,3 linkage to Man(5)GlcNAc(2)-PP-dolichol to produce Man(6)GlcNAc(2)-PP-dolichol.</text>
</comment>
<dbReference type="PANTHER" id="PTHR12646">
    <property type="entry name" value="NOT56 - RELATED"/>
    <property type="match status" value="1"/>
</dbReference>
<feature type="transmembrane region" description="Helical" evidence="14">
    <location>
        <begin position="148"/>
        <end position="169"/>
    </location>
</feature>
<keyword evidence="10 14" id="KW-0472">Membrane</keyword>
<evidence type="ECO:0000313" key="16">
    <source>
        <dbReference type="Proteomes" id="UP000320762"/>
    </source>
</evidence>
<dbReference type="OrthoDB" id="20028at2759"/>
<evidence type="ECO:0000256" key="7">
    <source>
        <dbReference type="ARBA" id="ARBA00022692"/>
    </source>
</evidence>
<keyword evidence="6 14" id="KW-0808">Transferase</keyword>
<evidence type="ECO:0000256" key="1">
    <source>
        <dbReference type="ARBA" id="ARBA00004477"/>
    </source>
</evidence>
<keyword evidence="7 14" id="KW-0812">Transmembrane</keyword>
<comment type="pathway">
    <text evidence="2 14">Protein modification; protein glycosylation.</text>
</comment>
<dbReference type="Proteomes" id="UP000320762">
    <property type="component" value="Unassembled WGS sequence"/>
</dbReference>
<comment type="catalytic activity">
    <reaction evidence="12 14">
        <text>an alpha-D-Man-(1-&gt;2)-alpha-D-Man-(1-&gt;2)-alpha-D-Man-(1-&gt;3)-[alpha-D-Man-(1-&gt;6)]-beta-D-Man-(1-&gt;4)-beta-D-GlcNAc-(1-&gt;4)-alpha-D-GlcNAc-diphospho-di-trans,poly-cis-dolichol + a di-trans,poly-cis-dolichyl beta-D-mannosyl phosphate = an alpha-D-Man-(1-&gt;2)-alpha-D-Man-(1-&gt;2)-alpha-D-Man-(1-&gt;3)-[alpha-D-Man-(1-&gt;3)-alpha-D-Man-(1-&gt;6)]-beta-D-Man-(1-&gt;4)-beta-D-GlcNAc-(1-&gt;4)-alpha-D-GlcNAc-diphospho-di-trans,poly-cis-dolichol + a di-trans,poly-cis-dolichyl phosphate + H(+)</text>
        <dbReference type="Rhea" id="RHEA:29527"/>
        <dbReference type="Rhea" id="RHEA-COMP:19498"/>
        <dbReference type="Rhea" id="RHEA-COMP:19501"/>
        <dbReference type="Rhea" id="RHEA-COMP:19516"/>
        <dbReference type="Rhea" id="RHEA-COMP:19517"/>
        <dbReference type="ChEBI" id="CHEBI:15378"/>
        <dbReference type="ChEBI" id="CHEBI:57683"/>
        <dbReference type="ChEBI" id="CHEBI:58211"/>
        <dbReference type="ChEBI" id="CHEBI:132515"/>
        <dbReference type="ChEBI" id="CHEBI:132516"/>
        <dbReference type="EC" id="2.4.1.258"/>
    </reaction>
    <physiologicalReaction direction="left-to-right" evidence="12 14">
        <dbReference type="Rhea" id="RHEA:29528"/>
    </physiologicalReaction>
</comment>
<comment type="subcellular location">
    <subcellularLocation>
        <location evidence="1 14">Endoplasmic reticulum membrane</location>
        <topology evidence="1 14">Multi-pass membrane protein</topology>
    </subcellularLocation>
</comment>
<keyword evidence="16" id="KW-1185">Reference proteome</keyword>
<dbReference type="InterPro" id="IPR007873">
    <property type="entry name" value="Glycosyltransferase_ALG3"/>
</dbReference>
<feature type="transmembrane region" description="Helical" evidence="14">
    <location>
        <begin position="23"/>
        <end position="42"/>
    </location>
</feature>
<comment type="similarity">
    <text evidence="13">Belongs to the glycosyltransferase ALG3 family.</text>
</comment>
<dbReference type="EC" id="2.4.1.258" evidence="3 14"/>
<feature type="transmembrane region" description="Helical" evidence="14">
    <location>
        <begin position="175"/>
        <end position="195"/>
    </location>
</feature>
<evidence type="ECO:0000256" key="12">
    <source>
        <dbReference type="ARBA" id="ARBA00049506"/>
    </source>
</evidence>
<evidence type="ECO:0000256" key="9">
    <source>
        <dbReference type="ARBA" id="ARBA00022989"/>
    </source>
</evidence>
<keyword evidence="8 14" id="KW-0256">Endoplasmic reticulum</keyword>
<keyword evidence="5 14" id="KW-0328">Glycosyltransferase</keyword>
<dbReference type="GO" id="GO:0052925">
    <property type="term" value="F:dol-P-Man:Man(5)GlcNAc(2)-PP-Dol alpha-1,3-mannosyltransferase activity"/>
    <property type="evidence" value="ECO:0007669"/>
    <property type="project" value="UniProtKB-EC"/>
</dbReference>
<dbReference type="UniPathway" id="UPA00378"/>
<evidence type="ECO:0000313" key="15">
    <source>
        <dbReference type="EMBL" id="TRM61881.1"/>
    </source>
</evidence>
<evidence type="ECO:0000256" key="13">
    <source>
        <dbReference type="ARBA" id="ARBA00093457"/>
    </source>
</evidence>
<proteinExistence type="inferred from homology"/>
<evidence type="ECO:0000256" key="11">
    <source>
        <dbReference type="ARBA" id="ARBA00044743"/>
    </source>
</evidence>
<keyword evidence="9 14" id="KW-1133">Transmembrane helix</keyword>
<evidence type="ECO:0000256" key="2">
    <source>
        <dbReference type="ARBA" id="ARBA00004922"/>
    </source>
</evidence>
<sequence>MQRTVALNCTYQWVKTLLLDRRYFAVVAITVLLGDAILTQLITRFIPYTEIDWGTYMKQAKIYMEGERDYTKISGPTGPLVYPAGHVYIHEWLYSVTDAGKNMRLAQQLYSLLYIVSQCLNCAIYHRAGAPNWLVLSLPLSKRLHSIYVLRLFNDCWAVIAAQAAILAYQSGADLLGTVLLSGGISVKMSVILYVPGLLVVLFKRRGLLSTLGYAVVALVVQVSLALPFLKRYPKEYLGSAFDLSRVFLYKWTVNWRFVPEDAFLSPQFAKALLVGHATALIAFGLFRWCRADGGAVKVLERGFRRPSLAAGIAPVDSSQIATILLTSNLIGVTFARSLHYQFYSWYAQQMPFLAWKSRQPVWLKITAVLAIEYAWNVYPSTRLSSTLLLCAHSCILLGMWFRADDQTVRSAHLTTVHSK</sequence>
<reference evidence="15 16" key="1">
    <citation type="journal article" date="2019" name="New Phytol.">
        <title>Comparative genomics reveals unique wood-decay strategies and fruiting body development in the Schizophyllaceae.</title>
        <authorList>
            <person name="Almasi E."/>
            <person name="Sahu N."/>
            <person name="Krizsan K."/>
            <person name="Balint B."/>
            <person name="Kovacs G.M."/>
            <person name="Kiss B."/>
            <person name="Cseklye J."/>
            <person name="Drula E."/>
            <person name="Henrissat B."/>
            <person name="Nagy I."/>
            <person name="Chovatia M."/>
            <person name="Adam C."/>
            <person name="LaButti K."/>
            <person name="Lipzen A."/>
            <person name="Riley R."/>
            <person name="Grigoriev I.V."/>
            <person name="Nagy L.G."/>
        </authorList>
    </citation>
    <scope>NUCLEOTIDE SEQUENCE [LARGE SCALE GENOMIC DNA]</scope>
    <source>
        <strain evidence="15 16">NL-1724</strain>
    </source>
</reference>
<evidence type="ECO:0000256" key="5">
    <source>
        <dbReference type="ARBA" id="ARBA00022676"/>
    </source>
</evidence>
<dbReference type="GO" id="GO:0005789">
    <property type="term" value="C:endoplasmic reticulum membrane"/>
    <property type="evidence" value="ECO:0007669"/>
    <property type="project" value="UniProtKB-SubCell"/>
</dbReference>
<dbReference type="EMBL" id="VDMD01000015">
    <property type="protein sequence ID" value="TRM61881.1"/>
    <property type="molecule type" value="Genomic_DNA"/>
</dbReference>
<dbReference type="PANTHER" id="PTHR12646:SF0">
    <property type="entry name" value="DOL-P-MAN:MAN(5)GLCNAC(2)-PP-DOL ALPHA-1,3-MANNOSYLTRANSFERASE"/>
    <property type="match status" value="1"/>
</dbReference>